<evidence type="ECO:0000313" key="4">
    <source>
        <dbReference type="Proteomes" id="UP000234335"/>
    </source>
</evidence>
<evidence type="ECO:0000313" key="3">
    <source>
        <dbReference type="EMBL" id="SUU93095.1"/>
    </source>
</evidence>
<proteinExistence type="predicted"/>
<dbReference type="EMBL" id="UFTA01000002">
    <property type="protein sequence ID" value="SUU93095.1"/>
    <property type="molecule type" value="Genomic_DNA"/>
</dbReference>
<dbReference type="InterPro" id="IPR002178">
    <property type="entry name" value="PTS_EIIA_type-2_dom"/>
</dbReference>
<gene>
    <name evidence="3" type="primary">hrsA</name>
    <name evidence="2" type="ORF">CYJ34_01585</name>
    <name evidence="3" type="ORF">NCTC9810_01445</name>
</gene>
<name>A0A2I1MBC2_9FIRM</name>
<evidence type="ECO:0000259" key="1">
    <source>
        <dbReference type="PROSITE" id="PS51094"/>
    </source>
</evidence>
<accession>A0A2I1MBC2</accession>
<dbReference type="SUPFAM" id="SSF55804">
    <property type="entry name" value="Phoshotransferase/anion transport protein"/>
    <property type="match status" value="1"/>
</dbReference>
<dbReference type="OrthoDB" id="370976at2"/>
<dbReference type="PANTHER" id="PTHR47738">
    <property type="entry name" value="PTS SYSTEM FRUCTOSE-LIKE EIIA COMPONENT-RELATED"/>
    <property type="match status" value="1"/>
</dbReference>
<dbReference type="EMBL" id="PKGS01000001">
    <property type="protein sequence ID" value="PKZ17426.1"/>
    <property type="molecule type" value="Genomic_DNA"/>
</dbReference>
<dbReference type="CDD" id="cd00211">
    <property type="entry name" value="PTS_IIA_fru"/>
    <property type="match status" value="1"/>
</dbReference>
<protein>
    <submittedName>
        <fullName evidence="3">PTS system EIIABC component</fullName>
    </submittedName>
</protein>
<feature type="domain" description="PTS EIIA type-2" evidence="1">
    <location>
        <begin position="5"/>
        <end position="152"/>
    </location>
</feature>
<keyword evidence="4" id="KW-1185">Reference proteome</keyword>
<evidence type="ECO:0000313" key="2">
    <source>
        <dbReference type="EMBL" id="PKZ17426.1"/>
    </source>
</evidence>
<dbReference type="Pfam" id="PF00359">
    <property type="entry name" value="PTS_EIIA_2"/>
    <property type="match status" value="1"/>
</dbReference>
<dbReference type="PANTHER" id="PTHR47738:SF3">
    <property type="entry name" value="PHOSPHOTRANSFERASE SYSTEM MANNITOL_FRUCTOSE-SPECIFIC IIA DOMAIN CONTAINING PROTEIN"/>
    <property type="match status" value="1"/>
</dbReference>
<dbReference type="PROSITE" id="PS51094">
    <property type="entry name" value="PTS_EIIA_TYPE_2"/>
    <property type="match status" value="1"/>
</dbReference>
<dbReference type="Proteomes" id="UP000255124">
    <property type="component" value="Unassembled WGS sequence"/>
</dbReference>
<dbReference type="InterPro" id="IPR051541">
    <property type="entry name" value="PTS_SugarTrans_NitroReg"/>
</dbReference>
<dbReference type="AlphaFoldDB" id="A0A2I1MBC2"/>
<reference evidence="2 4" key="1">
    <citation type="submission" date="2017-12" db="EMBL/GenBank/DDBJ databases">
        <title>Phylogenetic diversity of female urinary microbiome.</title>
        <authorList>
            <person name="Thomas-White K."/>
            <person name="Wolfe A.J."/>
        </authorList>
    </citation>
    <scope>NUCLEOTIDE SEQUENCE [LARGE SCALE GENOMIC DNA]</scope>
    <source>
        <strain evidence="2 4">UMB0119</strain>
    </source>
</reference>
<reference evidence="3 5" key="2">
    <citation type="submission" date="2018-06" db="EMBL/GenBank/DDBJ databases">
        <authorList>
            <consortium name="Pathogen Informatics"/>
            <person name="Doyle S."/>
        </authorList>
    </citation>
    <scope>NUCLEOTIDE SEQUENCE [LARGE SCALE GENOMIC DNA]</scope>
    <source>
        <strain evidence="3 5">NCTC9810</strain>
    </source>
</reference>
<dbReference type="InterPro" id="IPR016152">
    <property type="entry name" value="PTrfase/Anion_transptr"/>
</dbReference>
<dbReference type="RefSeq" id="WP_101539586.1">
    <property type="nucleotide sequence ID" value="NZ_CALTZC010000011.1"/>
</dbReference>
<evidence type="ECO:0000313" key="5">
    <source>
        <dbReference type="Proteomes" id="UP000255124"/>
    </source>
</evidence>
<dbReference type="Proteomes" id="UP000234335">
    <property type="component" value="Unassembled WGS sequence"/>
</dbReference>
<dbReference type="Gene3D" id="3.40.930.10">
    <property type="entry name" value="Mannitol-specific EII, Chain A"/>
    <property type="match status" value="1"/>
</dbReference>
<sequence>MEDNILIDEKYIHIDCEYDNKEDLLKYLTDTMLEDNVIKNTFYENILAREFKYPTGLNTGVIKVAIPHTNPEHVNEAAISIATLKNPIKFNNMENSNEELFVDLVFMLAVDNPEKQVPLLVKLMGIFSQSDKLKEIKESKDKSEIKKIMEDLLEE</sequence>
<organism evidence="2 4">
    <name type="scientific">Anaerococcus octavius</name>
    <dbReference type="NCBI Taxonomy" id="54007"/>
    <lineage>
        <taxon>Bacteria</taxon>
        <taxon>Bacillati</taxon>
        <taxon>Bacillota</taxon>
        <taxon>Tissierellia</taxon>
        <taxon>Tissierellales</taxon>
        <taxon>Peptoniphilaceae</taxon>
        <taxon>Anaerococcus</taxon>
    </lineage>
</organism>